<evidence type="ECO:0000256" key="3">
    <source>
        <dbReference type="SAM" id="MobiDB-lite"/>
    </source>
</evidence>
<dbReference type="SMART" id="SM00355">
    <property type="entry name" value="ZnF_C2H2"/>
    <property type="match status" value="4"/>
</dbReference>
<dbReference type="Gene3D" id="3.30.160.60">
    <property type="entry name" value="Classic Zinc Finger"/>
    <property type="match status" value="1"/>
</dbReference>
<feature type="domain" description="C2H2-type" evidence="4">
    <location>
        <begin position="614"/>
        <end position="637"/>
    </location>
</feature>
<dbReference type="PROSITE" id="PS50157">
    <property type="entry name" value="ZINC_FINGER_C2H2_2"/>
    <property type="match status" value="1"/>
</dbReference>
<keyword evidence="6" id="KW-1185">Reference proteome</keyword>
<evidence type="ECO:0000256" key="2">
    <source>
        <dbReference type="PROSITE-ProRule" id="PRU00042"/>
    </source>
</evidence>
<sequence>MVRANIPGSKTLLSRNNAAERRANIATNNYELAELDDADFISEVTREQRENAWKRWIDFCDCTGVVDPDSIFIRLCLDDKAAVAKFQDFLDDYVKFSEQYTPTLGPEEYIVIRSVKHSLTVLALWKALLMAAHDKVLKTKRLEDPQNAEVWRLKRHALNNHRSGPVKRISDWIAGDLSNKYNLNREQRTVKREATAEDVMMVLDTLWSRAADIPCEPRARVAFHSLVILCSLGFRGGVTMNFCYKDVELQVVRGLDDAKSTLFARLTLHHNKQKQNIIRRRQDHIVEIGLFPVPCQLICLVSQIALRSIADDAFKHATFTSLEDLVERPVLEDQDAVTLEWKDEMLDKPIFPLAYHHFRDLWHQVWFVAGNRDTILPYSLRVGAGGNYDGVLTSTVRNYVLGHTSDMFRKSYQPRQLRMELLPIIFGPQNAGNQQALYQRLHRASCMRDENAPIYPTSEDFEMFERRKDVAQLRNAYDEVRKELRWDDPKAKHHKANLTNLLRNLQDLAVDKRRKEYFAEADRRRQCGQGTMDLRKQAPEPIRPHTRGKSGHGAAAAIGQFLQQQSLGGARRWYIFGDMLLAYLKAQHSAVEIAYKQHAEVENLSPSEHPRQNWICLLCSRGFSQRAHLTRHNTKNHIKIGTFNQPFSCPECKRIGQGEHKIQGAAQWSNHTEQRHGRFCTPNVPAAIQPAAPAKHANRRSIECFACRNRVGVGVRFSNHIKQHFRGPRSKLPFCCLVCAEEGITATIEDRNEWDEHLTTVHGCHSQTGMPQNEKQKACDSCFGLKHRCSALDGKGTCQRCLRNNRTCVFSERTSPRQAWAPTGRSKGRPSKNPKETGNASAADEAITDDDGAKVAYRLSASDHQRLGANQDNIGPLDPAFFKGQTEFPLDSSSRISTPEYTKRMTRRSEAEICKIDVLEKEEHKKSVIANPTDFTPAPTAIDYSASTDIPIDPRLMEMDVDGL</sequence>
<feature type="region of interest" description="Disordered" evidence="3">
    <location>
        <begin position="813"/>
        <end position="849"/>
    </location>
</feature>
<dbReference type="PANTHER" id="PTHR37535">
    <property type="entry name" value="FLUG DOMAIN PROTEIN"/>
    <property type="match status" value="1"/>
</dbReference>
<dbReference type="InterPro" id="IPR021842">
    <property type="entry name" value="DUF3435"/>
</dbReference>
<dbReference type="InterPro" id="IPR001138">
    <property type="entry name" value="Zn2Cys6_DnaBD"/>
</dbReference>
<dbReference type="SMART" id="SM00066">
    <property type="entry name" value="GAL4"/>
    <property type="match status" value="1"/>
</dbReference>
<keyword evidence="2" id="KW-0863">Zinc-finger</keyword>
<keyword evidence="1" id="KW-0539">Nucleus</keyword>
<dbReference type="Pfam" id="PF00172">
    <property type="entry name" value="Zn_clus"/>
    <property type="match status" value="1"/>
</dbReference>
<reference evidence="5" key="1">
    <citation type="journal article" date="2023" name="Mol. Phylogenet. Evol.">
        <title>Genome-scale phylogeny and comparative genomics of the fungal order Sordariales.</title>
        <authorList>
            <person name="Hensen N."/>
            <person name="Bonometti L."/>
            <person name="Westerberg I."/>
            <person name="Brannstrom I.O."/>
            <person name="Guillou S."/>
            <person name="Cros-Aarteil S."/>
            <person name="Calhoun S."/>
            <person name="Haridas S."/>
            <person name="Kuo A."/>
            <person name="Mondo S."/>
            <person name="Pangilinan J."/>
            <person name="Riley R."/>
            <person name="LaButti K."/>
            <person name="Andreopoulos B."/>
            <person name="Lipzen A."/>
            <person name="Chen C."/>
            <person name="Yan M."/>
            <person name="Daum C."/>
            <person name="Ng V."/>
            <person name="Clum A."/>
            <person name="Steindorff A."/>
            <person name="Ohm R.A."/>
            <person name="Martin F."/>
            <person name="Silar P."/>
            <person name="Natvig D.O."/>
            <person name="Lalanne C."/>
            <person name="Gautier V."/>
            <person name="Ament-Velasquez S.L."/>
            <person name="Kruys A."/>
            <person name="Hutchinson M.I."/>
            <person name="Powell A.J."/>
            <person name="Barry K."/>
            <person name="Miller A.N."/>
            <person name="Grigoriev I.V."/>
            <person name="Debuchy R."/>
            <person name="Gladieux P."/>
            <person name="Hiltunen Thoren M."/>
            <person name="Johannesson H."/>
        </authorList>
    </citation>
    <scope>NUCLEOTIDE SEQUENCE</scope>
    <source>
        <strain evidence="5">PSN293</strain>
    </source>
</reference>
<evidence type="ECO:0000313" key="5">
    <source>
        <dbReference type="EMBL" id="KAK4206080.1"/>
    </source>
</evidence>
<evidence type="ECO:0000313" key="6">
    <source>
        <dbReference type="Proteomes" id="UP001301769"/>
    </source>
</evidence>
<dbReference type="PANTHER" id="PTHR37535:SF3">
    <property type="entry name" value="FLUG DOMAIN-CONTAINING PROTEIN"/>
    <property type="match status" value="1"/>
</dbReference>
<dbReference type="Proteomes" id="UP001301769">
    <property type="component" value="Unassembled WGS sequence"/>
</dbReference>
<dbReference type="EMBL" id="MU858518">
    <property type="protein sequence ID" value="KAK4206080.1"/>
    <property type="molecule type" value="Genomic_DNA"/>
</dbReference>
<dbReference type="Pfam" id="PF11917">
    <property type="entry name" value="DUF3435"/>
    <property type="match status" value="1"/>
</dbReference>
<name>A0AAN7B2N3_9PEZI</name>
<dbReference type="CDD" id="cd00067">
    <property type="entry name" value="GAL4"/>
    <property type="match status" value="1"/>
</dbReference>
<proteinExistence type="predicted"/>
<gene>
    <name evidence="5" type="ORF">QBC37DRAFT_393662</name>
</gene>
<reference evidence="5" key="2">
    <citation type="submission" date="2023-05" db="EMBL/GenBank/DDBJ databases">
        <authorList>
            <consortium name="Lawrence Berkeley National Laboratory"/>
            <person name="Steindorff A."/>
            <person name="Hensen N."/>
            <person name="Bonometti L."/>
            <person name="Westerberg I."/>
            <person name="Brannstrom I.O."/>
            <person name="Guillou S."/>
            <person name="Cros-Aarteil S."/>
            <person name="Calhoun S."/>
            <person name="Haridas S."/>
            <person name="Kuo A."/>
            <person name="Mondo S."/>
            <person name="Pangilinan J."/>
            <person name="Riley R."/>
            <person name="Labutti K."/>
            <person name="Andreopoulos B."/>
            <person name="Lipzen A."/>
            <person name="Chen C."/>
            <person name="Yanf M."/>
            <person name="Daum C."/>
            <person name="Ng V."/>
            <person name="Clum A."/>
            <person name="Ohm R."/>
            <person name="Martin F."/>
            <person name="Silar P."/>
            <person name="Natvig D."/>
            <person name="Lalanne C."/>
            <person name="Gautier V."/>
            <person name="Ament-Velasquez S.L."/>
            <person name="Kruys A."/>
            <person name="Hutchinson M.I."/>
            <person name="Powell A.J."/>
            <person name="Barry K."/>
            <person name="Miller A.N."/>
            <person name="Grigoriev I.V."/>
            <person name="Debuchy R."/>
            <person name="Gladieux P."/>
            <person name="Thoren M.H."/>
            <person name="Johannesson H."/>
        </authorList>
    </citation>
    <scope>NUCLEOTIDE SEQUENCE</scope>
    <source>
        <strain evidence="5">PSN293</strain>
    </source>
</reference>
<dbReference type="AlphaFoldDB" id="A0AAN7B2N3"/>
<evidence type="ECO:0000256" key="1">
    <source>
        <dbReference type="ARBA" id="ARBA00023242"/>
    </source>
</evidence>
<evidence type="ECO:0000259" key="4">
    <source>
        <dbReference type="PROSITE" id="PS50157"/>
    </source>
</evidence>
<organism evidence="5 6">
    <name type="scientific">Rhypophila decipiens</name>
    <dbReference type="NCBI Taxonomy" id="261697"/>
    <lineage>
        <taxon>Eukaryota</taxon>
        <taxon>Fungi</taxon>
        <taxon>Dikarya</taxon>
        <taxon>Ascomycota</taxon>
        <taxon>Pezizomycotina</taxon>
        <taxon>Sordariomycetes</taxon>
        <taxon>Sordariomycetidae</taxon>
        <taxon>Sordariales</taxon>
        <taxon>Naviculisporaceae</taxon>
        <taxon>Rhypophila</taxon>
    </lineage>
</organism>
<dbReference type="SUPFAM" id="SSF57701">
    <property type="entry name" value="Zn2/Cys6 DNA-binding domain"/>
    <property type="match status" value="1"/>
</dbReference>
<dbReference type="GO" id="GO:0000981">
    <property type="term" value="F:DNA-binding transcription factor activity, RNA polymerase II-specific"/>
    <property type="evidence" value="ECO:0007669"/>
    <property type="project" value="InterPro"/>
</dbReference>
<comment type="caution">
    <text evidence="5">The sequence shown here is derived from an EMBL/GenBank/DDBJ whole genome shotgun (WGS) entry which is preliminary data.</text>
</comment>
<keyword evidence="2" id="KW-0479">Metal-binding</keyword>
<keyword evidence="2" id="KW-0862">Zinc</keyword>
<protein>
    <recommendedName>
        <fullName evidence="4">C2H2-type domain-containing protein</fullName>
    </recommendedName>
</protein>
<dbReference type="InterPro" id="IPR013087">
    <property type="entry name" value="Znf_C2H2_type"/>
</dbReference>
<dbReference type="PROSITE" id="PS00028">
    <property type="entry name" value="ZINC_FINGER_C2H2_1"/>
    <property type="match status" value="1"/>
</dbReference>
<dbReference type="Gene3D" id="4.10.240.10">
    <property type="entry name" value="Zn(2)-C6 fungal-type DNA-binding domain"/>
    <property type="match status" value="1"/>
</dbReference>
<dbReference type="InterPro" id="IPR036864">
    <property type="entry name" value="Zn2-C6_fun-type_DNA-bd_sf"/>
</dbReference>
<accession>A0AAN7B2N3</accession>
<dbReference type="GO" id="GO:0008270">
    <property type="term" value="F:zinc ion binding"/>
    <property type="evidence" value="ECO:0007669"/>
    <property type="project" value="UniProtKB-KW"/>
</dbReference>